<proteinExistence type="predicted"/>
<reference evidence="2 3" key="1">
    <citation type="submission" date="2021-03" db="EMBL/GenBank/DDBJ databases">
        <title>Antimicrobial resistance genes in bacteria isolated from Japanese honey, and their potential for conferring macrolide and lincosamide resistance in the American foulbrood pathogen Paenibacillus larvae.</title>
        <authorList>
            <person name="Okamoto M."/>
            <person name="Kumagai M."/>
            <person name="Kanamori H."/>
            <person name="Takamatsu D."/>
        </authorList>
    </citation>
    <scope>NUCLEOTIDE SEQUENCE [LARGE SCALE GENOMIC DNA]</scope>
    <source>
        <strain evidence="2 3">J34TS1</strain>
    </source>
</reference>
<dbReference type="InterPro" id="IPR000182">
    <property type="entry name" value="GNAT_dom"/>
</dbReference>
<dbReference type="Pfam" id="PF13302">
    <property type="entry name" value="Acetyltransf_3"/>
    <property type="match status" value="1"/>
</dbReference>
<organism evidence="2 3">
    <name type="scientific">Paenibacillus azoreducens</name>
    <dbReference type="NCBI Taxonomy" id="116718"/>
    <lineage>
        <taxon>Bacteria</taxon>
        <taxon>Bacillati</taxon>
        <taxon>Bacillota</taxon>
        <taxon>Bacilli</taxon>
        <taxon>Bacillales</taxon>
        <taxon>Paenibacillaceae</taxon>
        <taxon>Paenibacillus</taxon>
    </lineage>
</organism>
<dbReference type="SUPFAM" id="SSF55729">
    <property type="entry name" value="Acyl-CoA N-acyltransferases (Nat)"/>
    <property type="match status" value="1"/>
</dbReference>
<evidence type="ECO:0000313" key="3">
    <source>
        <dbReference type="Proteomes" id="UP000682811"/>
    </source>
</evidence>
<dbReference type="PROSITE" id="PS51186">
    <property type="entry name" value="GNAT"/>
    <property type="match status" value="1"/>
</dbReference>
<dbReference type="InterPro" id="IPR051531">
    <property type="entry name" value="N-acetyltransferase"/>
</dbReference>
<dbReference type="Proteomes" id="UP000682811">
    <property type="component" value="Unassembled WGS sequence"/>
</dbReference>
<dbReference type="EMBL" id="BORT01000018">
    <property type="protein sequence ID" value="GIO49096.1"/>
    <property type="molecule type" value="Genomic_DNA"/>
</dbReference>
<gene>
    <name evidence="2" type="primary">yoaA</name>
    <name evidence="2" type="ORF">J34TS1_38610</name>
</gene>
<keyword evidence="3" id="KW-1185">Reference proteome</keyword>
<dbReference type="GO" id="GO:0005737">
    <property type="term" value="C:cytoplasm"/>
    <property type="evidence" value="ECO:0007669"/>
    <property type="project" value="TreeGrafter"/>
</dbReference>
<dbReference type="PANTHER" id="PTHR43792">
    <property type="entry name" value="GNAT FAMILY, PUTATIVE (AFU_ORTHOLOGUE AFUA_3G00765)-RELATED-RELATED"/>
    <property type="match status" value="1"/>
</dbReference>
<protein>
    <submittedName>
        <fullName evidence="2">N-acetyltransferase YoaA</fullName>
    </submittedName>
</protein>
<sequence>MFPQLETERLILREITKEDAESVFACFSNRDAMCYYGQEAFEHREQAEQLIVFFADSYQNKRGMRWGIERKGTSGLIGTIGFNAWSPKHQRAEIGYEIHPDHWRSGYASEAAGCVIAYGFEELNLGRIGAVVFKENAASSQMLLKLGFQQEGVLRNYMVQAGASLDTYVYSMVREEKR</sequence>
<dbReference type="PANTHER" id="PTHR43792:SF9">
    <property type="entry name" value="RIBOSOMAL-PROTEIN-ALANINE ACETYLTRANSFERASE"/>
    <property type="match status" value="1"/>
</dbReference>
<dbReference type="RefSeq" id="WP_212979652.1">
    <property type="nucleotide sequence ID" value="NZ_AP025343.1"/>
</dbReference>
<evidence type="ECO:0000259" key="1">
    <source>
        <dbReference type="PROSITE" id="PS51186"/>
    </source>
</evidence>
<dbReference type="InterPro" id="IPR016181">
    <property type="entry name" value="Acyl_CoA_acyltransferase"/>
</dbReference>
<dbReference type="Gene3D" id="3.40.630.30">
    <property type="match status" value="1"/>
</dbReference>
<dbReference type="GO" id="GO:0008999">
    <property type="term" value="F:protein-N-terminal-alanine acetyltransferase activity"/>
    <property type="evidence" value="ECO:0007669"/>
    <property type="project" value="TreeGrafter"/>
</dbReference>
<accession>A0A919YEB1</accession>
<dbReference type="AlphaFoldDB" id="A0A919YEB1"/>
<feature type="domain" description="N-acetyltransferase" evidence="1">
    <location>
        <begin position="10"/>
        <end position="175"/>
    </location>
</feature>
<comment type="caution">
    <text evidence="2">The sequence shown here is derived from an EMBL/GenBank/DDBJ whole genome shotgun (WGS) entry which is preliminary data.</text>
</comment>
<name>A0A919YEB1_9BACL</name>
<evidence type="ECO:0000313" key="2">
    <source>
        <dbReference type="EMBL" id="GIO49096.1"/>
    </source>
</evidence>